<reference evidence="8 9" key="1">
    <citation type="journal article" date="2009" name="Science">
        <title>Green evolution and dynamic adaptations revealed by genomes of the marine picoeukaryotes Micromonas.</title>
        <authorList>
            <person name="Worden A.Z."/>
            <person name="Lee J.H."/>
            <person name="Mock T."/>
            <person name="Rouze P."/>
            <person name="Simmons M.P."/>
            <person name="Aerts A.L."/>
            <person name="Allen A.E."/>
            <person name="Cuvelier M.L."/>
            <person name="Derelle E."/>
            <person name="Everett M.V."/>
            <person name="Foulon E."/>
            <person name="Grimwood J."/>
            <person name="Gundlach H."/>
            <person name="Henrissat B."/>
            <person name="Napoli C."/>
            <person name="McDonald S.M."/>
            <person name="Parker M.S."/>
            <person name="Rombauts S."/>
            <person name="Salamov A."/>
            <person name="Von Dassow P."/>
            <person name="Badger J.H."/>
            <person name="Coutinho P.M."/>
            <person name="Demir E."/>
            <person name="Dubchak I."/>
            <person name="Gentemann C."/>
            <person name="Eikrem W."/>
            <person name="Gready J.E."/>
            <person name="John U."/>
            <person name="Lanier W."/>
            <person name="Lindquist E.A."/>
            <person name="Lucas S."/>
            <person name="Mayer K.F."/>
            <person name="Moreau H."/>
            <person name="Not F."/>
            <person name="Otillar R."/>
            <person name="Panaud O."/>
            <person name="Pangilinan J."/>
            <person name="Paulsen I."/>
            <person name="Piegu B."/>
            <person name="Poliakov A."/>
            <person name="Robbens S."/>
            <person name="Schmutz J."/>
            <person name="Toulza E."/>
            <person name="Wyss T."/>
            <person name="Zelensky A."/>
            <person name="Zhou K."/>
            <person name="Armbrust E.V."/>
            <person name="Bhattacharya D."/>
            <person name="Goodenough U.W."/>
            <person name="Van de Peer Y."/>
            <person name="Grigoriev I.V."/>
        </authorList>
    </citation>
    <scope>NUCLEOTIDE SEQUENCE [LARGE SCALE GENOMIC DNA]</scope>
    <source>
        <strain evidence="9">RCC299 / NOUM17</strain>
    </source>
</reference>
<evidence type="ECO:0000313" key="8">
    <source>
        <dbReference type="EMBL" id="ACO64033.1"/>
    </source>
</evidence>
<evidence type="ECO:0000256" key="6">
    <source>
        <dbReference type="ARBA" id="ARBA00023002"/>
    </source>
</evidence>
<comment type="cofactor">
    <cofactor evidence="1 7">
        <name>FAD</name>
        <dbReference type="ChEBI" id="CHEBI:57692"/>
    </cofactor>
</comment>
<dbReference type="AlphaFoldDB" id="C1E7S5"/>
<dbReference type="EC" id="1.-.-.-" evidence="7"/>
<dbReference type="KEGG" id="mis:MICPUN_97495"/>
<dbReference type="EMBL" id="CP001327">
    <property type="protein sequence ID" value="ACO64033.1"/>
    <property type="molecule type" value="Genomic_DNA"/>
</dbReference>
<evidence type="ECO:0000256" key="4">
    <source>
        <dbReference type="ARBA" id="ARBA00022827"/>
    </source>
</evidence>
<name>C1E7S5_MICCC</name>
<evidence type="ECO:0000313" key="9">
    <source>
        <dbReference type="Proteomes" id="UP000002009"/>
    </source>
</evidence>
<gene>
    <name evidence="8" type="ORF">MICPUN_97495</name>
</gene>
<dbReference type="InterPro" id="IPR000960">
    <property type="entry name" value="Flavin_mOase"/>
</dbReference>
<dbReference type="InterPro" id="IPR036188">
    <property type="entry name" value="FAD/NAD-bd_sf"/>
</dbReference>
<keyword evidence="9" id="KW-1185">Reference proteome</keyword>
<keyword evidence="7" id="KW-0503">Monooxygenase</keyword>
<dbReference type="Proteomes" id="UP000002009">
    <property type="component" value="Chromosome 6"/>
</dbReference>
<evidence type="ECO:0000256" key="7">
    <source>
        <dbReference type="RuleBase" id="RU361177"/>
    </source>
</evidence>
<dbReference type="PANTHER" id="PTHR23023">
    <property type="entry name" value="DIMETHYLANILINE MONOOXYGENASE"/>
    <property type="match status" value="1"/>
</dbReference>
<dbReference type="Pfam" id="PF00743">
    <property type="entry name" value="FMO-like"/>
    <property type="match status" value="2"/>
</dbReference>
<keyword evidence="4 7" id="KW-0274">FAD</keyword>
<dbReference type="FunFam" id="3.50.50.60:FF:000023">
    <property type="entry name" value="Dimethylaniline monooxygenase [N-oxide-forming]"/>
    <property type="match status" value="1"/>
</dbReference>
<dbReference type="InterPro" id="IPR020946">
    <property type="entry name" value="Flavin_mOase-like"/>
</dbReference>
<dbReference type="InterPro" id="IPR050346">
    <property type="entry name" value="FMO-like"/>
</dbReference>
<dbReference type="GO" id="GO:0050660">
    <property type="term" value="F:flavin adenine dinucleotide binding"/>
    <property type="evidence" value="ECO:0007669"/>
    <property type="project" value="InterPro"/>
</dbReference>
<protein>
    <recommendedName>
        <fullName evidence="7">Flavin-containing monooxygenase</fullName>
        <ecNumber evidence="7">1.-.-.-</ecNumber>
    </recommendedName>
</protein>
<dbReference type="PIRSF" id="PIRSF000332">
    <property type="entry name" value="FMO"/>
    <property type="match status" value="1"/>
</dbReference>
<evidence type="ECO:0000256" key="3">
    <source>
        <dbReference type="ARBA" id="ARBA00022630"/>
    </source>
</evidence>
<accession>C1E7S5</accession>
<dbReference type="GO" id="GO:0004499">
    <property type="term" value="F:N,N-dimethylaniline monooxygenase activity"/>
    <property type="evidence" value="ECO:0007669"/>
    <property type="project" value="InterPro"/>
</dbReference>
<dbReference type="GO" id="GO:0050661">
    <property type="term" value="F:NADP binding"/>
    <property type="evidence" value="ECO:0007669"/>
    <property type="project" value="InterPro"/>
</dbReference>
<evidence type="ECO:0000256" key="1">
    <source>
        <dbReference type="ARBA" id="ARBA00001974"/>
    </source>
</evidence>
<sequence length="486" mass="52937">MMRAPGAGRAARVAVVGGGAAGLAAARELRAEGHTPVVFERGDDVGGVWVYDPRVEVDDVTGTDPNRARVHGSMYASLRTNLPRECMGYESFPFTRTFAGDDRRFCGHAEVRAYLAAYADHHDIAKDVRLRREVLSAEPIDISSRRWGPRWRVTTREVTVGDDDGGVVSVETFDAVVVCNGHYSEPRTPRYPNAENWPGVQMHSHNYRTPDDTFEGKKVVVLGAMASGEDLSREIATVACHVVLAARGFVPGAPKDDFPVESYPKNATLKPGIVELIPERSGVKFEDGSVEEDVDVILYATGYQYAFPFLANAAVDNSAISAVDNCVSPLYKHVFPPALAPSLSFIGLPWKVVPFPQFETQARWIAKALSGAAPLPPRREMRLDADAFEESLGAKGIARRHAHRMGDAQFAYNDELRALCGHPPLGAWRAEMYAATGARKRSQPASYRDGPIPWSDEDARFAARAEATAAGFETDPARDEVQAGAA</sequence>
<dbReference type="GeneID" id="8244413"/>
<dbReference type="RefSeq" id="XP_002502775.1">
    <property type="nucleotide sequence ID" value="XM_002502729.1"/>
</dbReference>
<keyword evidence="3 7" id="KW-0285">Flavoprotein</keyword>
<comment type="similarity">
    <text evidence="2 7">Belongs to the FMO family.</text>
</comment>
<dbReference type="SUPFAM" id="SSF51905">
    <property type="entry name" value="FAD/NAD(P)-binding domain"/>
    <property type="match status" value="2"/>
</dbReference>
<organism evidence="8 9">
    <name type="scientific">Micromonas commoda (strain RCC299 / NOUM17 / CCMP2709)</name>
    <name type="common">Picoplanktonic green alga</name>
    <dbReference type="NCBI Taxonomy" id="296587"/>
    <lineage>
        <taxon>Eukaryota</taxon>
        <taxon>Viridiplantae</taxon>
        <taxon>Chlorophyta</taxon>
        <taxon>Mamiellophyceae</taxon>
        <taxon>Mamiellales</taxon>
        <taxon>Mamiellaceae</taxon>
        <taxon>Micromonas</taxon>
    </lineage>
</organism>
<evidence type="ECO:0000256" key="2">
    <source>
        <dbReference type="ARBA" id="ARBA00009183"/>
    </source>
</evidence>
<dbReference type="eggNOG" id="KOG1399">
    <property type="taxonomic scope" value="Eukaryota"/>
</dbReference>
<proteinExistence type="inferred from homology"/>
<dbReference type="Gene3D" id="3.50.50.60">
    <property type="entry name" value="FAD/NAD(P)-binding domain"/>
    <property type="match status" value="2"/>
</dbReference>
<dbReference type="OrthoDB" id="66881at2759"/>
<dbReference type="OMA" id="WFGQSHT"/>
<keyword evidence="5" id="KW-0521">NADP</keyword>
<evidence type="ECO:0000256" key="5">
    <source>
        <dbReference type="ARBA" id="ARBA00022857"/>
    </source>
</evidence>
<keyword evidence="6 7" id="KW-0560">Oxidoreductase</keyword>
<dbReference type="PRINTS" id="PR00370">
    <property type="entry name" value="FMOXYGENASE"/>
</dbReference>
<dbReference type="STRING" id="296587.C1E7S5"/>
<dbReference type="FunCoup" id="C1E7S5">
    <property type="interactions" value="553"/>
</dbReference>
<dbReference type="InParanoid" id="C1E7S5"/>